<name>A0A2R6Y5J6_9BACL</name>
<evidence type="ECO:0000256" key="5">
    <source>
        <dbReference type="ARBA" id="ARBA00022884"/>
    </source>
</evidence>
<evidence type="ECO:0000256" key="6">
    <source>
        <dbReference type="PROSITE-ProRule" id="PRU01023"/>
    </source>
</evidence>
<evidence type="ECO:0000313" key="8">
    <source>
        <dbReference type="EMBL" id="PTQ57925.1"/>
    </source>
</evidence>
<accession>A0A2R6Y5J6</accession>
<sequence length="508" mass="56705">MSPEHRLPLEFLERVRLEVEDPEAFIASLNAQPVKSFRTNLYKTEPTFLLQTMSGIQESVPWQEGAFYVDETFLMGRHPYHAAGLYYIQEASAMAPVVVLDPKPGERIIDLAAAPGGKSTQIAERIGAEGLLVANDIDPGRLDALTQNIERLGFLNVLITQAEPGTLATYWPEMFDRVLLDAPCSSEGVFRKQPETIPYWSSKVVERSCKSQRLLLEAAVGLLKPGGRLVYATCTFGRAENEAMIARFLQEHSEIEPEPLTAEERARFPGSEKGLLDASVSPAIREATVRFWPHRSKTEGQAMIRLKKVASSKKSGDTGLQKMPKAQFTSFAIGEKASHREAIAILHRFLEETLPDSTILKDRLTSRIWQKNDRFYLLPKALLSFPEGLNVITGLPRITLRRAGLLLGEIRKGRFVPAHALALAQTSQDLRNMPGGHVPLTVEEAYRYLSGHTLWFHDLACGREHTVLTGHEGRTVLVSLDHFPLGWGKISDGQLKNHYPKGLRFLTT</sequence>
<dbReference type="InterPro" id="IPR031340">
    <property type="entry name" value="RsmF_methylt_CI"/>
</dbReference>
<dbReference type="GO" id="GO:0001510">
    <property type="term" value="P:RNA methylation"/>
    <property type="evidence" value="ECO:0007669"/>
    <property type="project" value="InterPro"/>
</dbReference>
<dbReference type="InterPro" id="IPR023267">
    <property type="entry name" value="RCMT"/>
</dbReference>
<feature type="active site" description="Nucleophile" evidence="6">
    <location>
        <position position="234"/>
    </location>
</feature>
<evidence type="ECO:0000313" key="9">
    <source>
        <dbReference type="Proteomes" id="UP000244338"/>
    </source>
</evidence>
<dbReference type="CDD" id="cd21147">
    <property type="entry name" value="RsmF_methylt_CTD1"/>
    <property type="match status" value="1"/>
</dbReference>
<dbReference type="Gene3D" id="2.30.130.60">
    <property type="match status" value="1"/>
</dbReference>
<feature type="domain" description="SAM-dependent MTase RsmB/NOP-type" evidence="7">
    <location>
        <begin position="1"/>
        <end position="309"/>
    </location>
</feature>
<evidence type="ECO:0000259" key="7">
    <source>
        <dbReference type="PROSITE" id="PS51686"/>
    </source>
</evidence>
<evidence type="ECO:0000256" key="1">
    <source>
        <dbReference type="ARBA" id="ARBA00022490"/>
    </source>
</evidence>
<dbReference type="SUPFAM" id="SSF53335">
    <property type="entry name" value="S-adenosyl-L-methionine-dependent methyltransferases"/>
    <property type="match status" value="1"/>
</dbReference>
<dbReference type="GO" id="GO:0008173">
    <property type="term" value="F:RNA methyltransferase activity"/>
    <property type="evidence" value="ECO:0007669"/>
    <property type="project" value="InterPro"/>
</dbReference>
<dbReference type="PANTHER" id="PTHR22807">
    <property type="entry name" value="NOP2 YEAST -RELATED NOL1/NOP2/FMU SUN DOMAIN-CONTAINING"/>
    <property type="match status" value="1"/>
</dbReference>
<dbReference type="Pfam" id="PF01189">
    <property type="entry name" value="Methyltr_RsmB-F"/>
    <property type="match status" value="1"/>
</dbReference>
<dbReference type="PROSITE" id="PS51686">
    <property type="entry name" value="SAM_MT_RSMB_NOP"/>
    <property type="match status" value="1"/>
</dbReference>
<dbReference type="AlphaFoldDB" id="A0A2R6Y5J6"/>
<dbReference type="Pfam" id="PF17125">
    <property type="entry name" value="Methyltr_RsmF_N"/>
    <property type="match status" value="1"/>
</dbReference>
<evidence type="ECO:0000256" key="4">
    <source>
        <dbReference type="ARBA" id="ARBA00022691"/>
    </source>
</evidence>
<evidence type="ECO:0000256" key="3">
    <source>
        <dbReference type="ARBA" id="ARBA00022679"/>
    </source>
</evidence>
<proteinExistence type="inferred from homology"/>
<dbReference type="GO" id="GO:0003723">
    <property type="term" value="F:RNA binding"/>
    <property type="evidence" value="ECO:0007669"/>
    <property type="project" value="UniProtKB-UniRule"/>
</dbReference>
<dbReference type="PANTHER" id="PTHR22807:SF30">
    <property type="entry name" value="28S RRNA (CYTOSINE(4447)-C(5))-METHYLTRANSFERASE-RELATED"/>
    <property type="match status" value="1"/>
</dbReference>
<dbReference type="InterPro" id="IPR027391">
    <property type="entry name" value="Nol1_Nop2_Fmu_2"/>
</dbReference>
<evidence type="ECO:0000256" key="2">
    <source>
        <dbReference type="ARBA" id="ARBA00022603"/>
    </source>
</evidence>
<dbReference type="InterPro" id="IPR031341">
    <property type="entry name" value="Methyltr_RsmF_N"/>
</dbReference>
<dbReference type="Gene3D" id="3.30.70.1170">
    <property type="entry name" value="Sun protein, domain 3"/>
    <property type="match status" value="1"/>
</dbReference>
<dbReference type="CDD" id="cd02440">
    <property type="entry name" value="AdoMet_MTases"/>
    <property type="match status" value="1"/>
</dbReference>
<dbReference type="Pfam" id="PF17126">
    <property type="entry name" value="RsmF_methylt_CI"/>
    <property type="match status" value="1"/>
</dbReference>
<dbReference type="Pfam" id="PF13636">
    <property type="entry name" value="Methyltranf_PUA"/>
    <property type="match status" value="1"/>
</dbReference>
<reference evidence="9" key="1">
    <citation type="journal article" date="2018" name="Sci. Rep.">
        <title>Lignite coal burning seam in the remote Altai Mountains harbors a hydrogen-driven thermophilic microbial community.</title>
        <authorList>
            <person name="Kadnikov V.V."/>
            <person name="Mardanov A.V."/>
            <person name="Ivasenko D.A."/>
            <person name="Antsiferov D.V."/>
            <person name="Beletsky A.V."/>
            <person name="Karnachuk O.V."/>
            <person name="Ravin N.V."/>
        </authorList>
    </citation>
    <scope>NUCLEOTIDE SEQUENCE [LARGE SCALE GENOMIC DNA]</scope>
</reference>
<dbReference type="PRINTS" id="PR02008">
    <property type="entry name" value="RCMTFAMILY"/>
</dbReference>
<keyword evidence="4 6" id="KW-0949">S-adenosyl-L-methionine</keyword>
<dbReference type="Gene3D" id="3.40.50.150">
    <property type="entry name" value="Vaccinia Virus protein VP39"/>
    <property type="match status" value="1"/>
</dbReference>
<feature type="binding site" evidence="6">
    <location>
        <position position="181"/>
    </location>
    <ligand>
        <name>S-adenosyl-L-methionine</name>
        <dbReference type="ChEBI" id="CHEBI:59789"/>
    </ligand>
</feature>
<keyword evidence="2 6" id="KW-0489">Methyltransferase</keyword>
<feature type="binding site" evidence="6">
    <location>
        <begin position="112"/>
        <end position="118"/>
    </location>
    <ligand>
        <name>S-adenosyl-L-methionine</name>
        <dbReference type="ChEBI" id="CHEBI:59789"/>
    </ligand>
</feature>
<dbReference type="EMBL" id="PEBX01000001">
    <property type="protein sequence ID" value="PTQ57925.1"/>
    <property type="molecule type" value="Genomic_DNA"/>
</dbReference>
<dbReference type="InterPro" id="IPR049560">
    <property type="entry name" value="MeTrfase_RsmB-F_NOP2_cat"/>
</dbReference>
<organism evidence="8 9">
    <name type="scientific">Candidatus Carbonibacillus altaicus</name>
    <dbReference type="NCBI Taxonomy" id="2163959"/>
    <lineage>
        <taxon>Bacteria</taxon>
        <taxon>Bacillati</taxon>
        <taxon>Bacillota</taxon>
        <taxon>Bacilli</taxon>
        <taxon>Bacillales</taxon>
        <taxon>Candidatus Carbonibacillus</taxon>
    </lineage>
</organism>
<feature type="binding site" evidence="6">
    <location>
        <position position="136"/>
    </location>
    <ligand>
        <name>S-adenosyl-L-methionine</name>
        <dbReference type="ChEBI" id="CHEBI:59789"/>
    </ligand>
</feature>
<gene>
    <name evidence="8" type="ORF">BSOLF_0436</name>
</gene>
<keyword evidence="3 6" id="KW-0808">Transferase</keyword>
<dbReference type="Proteomes" id="UP000244338">
    <property type="component" value="Unassembled WGS sequence"/>
</dbReference>
<dbReference type="InterPro" id="IPR001678">
    <property type="entry name" value="MeTrfase_RsmB-F_NOP2_dom"/>
</dbReference>
<comment type="similarity">
    <text evidence="6">Belongs to the class I-like SAM-binding methyltransferase superfamily. RsmB/NOP family.</text>
</comment>
<protein>
    <submittedName>
        <fullName evidence="8">tRNA/RNA cytosine-C5-methylase</fullName>
    </submittedName>
</protein>
<comment type="caution">
    <text evidence="6">Lacks conserved residue(s) required for the propagation of feature annotation.</text>
</comment>
<comment type="caution">
    <text evidence="8">The sequence shown here is derived from an EMBL/GenBank/DDBJ whole genome shotgun (WGS) entry which is preliminary data.</text>
</comment>
<dbReference type="InterPro" id="IPR029063">
    <property type="entry name" value="SAM-dependent_MTases_sf"/>
</dbReference>
<keyword evidence="1" id="KW-0963">Cytoplasm</keyword>
<keyword evidence="5 6" id="KW-0694">RNA-binding</keyword>